<sequence>MKIISFDVGIKNMAYCILTKPPETNYIQISDWNVLNLMDEEVPDYRCNFIIPPKAKKSKGPTIPIRHCSKVAKYQKNTNCFCEKHAKNGPFLIPTKQMSTGSLKKMKMDELLSFAQSNHVSENQDSLLKDMKKAELLEKIMVFFNERCYEPIIKKKVMGAGEIDLVKIGRNMKIALHKVLETHQTISHVVIENQISPIANRMKTIQGMLAQYFIMNDDNTRIEFVSSANKLKQFTPRLVKLENTLLTESNLVTNVCEKPIKNNNYKQHKSDGINYCSQILEKNLPFHSWRESMNTKKKDDLADCFLQGLWYLKNKNIITYADDLKINIV</sequence>
<dbReference type="AlphaFoldDB" id="A0A6C0JGL8"/>
<reference evidence="2" key="1">
    <citation type="journal article" date="2020" name="Nature">
        <title>Giant virus diversity and host interactions through global metagenomics.</title>
        <authorList>
            <person name="Schulz F."/>
            <person name="Roux S."/>
            <person name="Paez-Espino D."/>
            <person name="Jungbluth S."/>
            <person name="Walsh D.A."/>
            <person name="Denef V.J."/>
            <person name="McMahon K.D."/>
            <person name="Konstantinidis K.T."/>
            <person name="Eloe-Fadrosh E.A."/>
            <person name="Kyrpides N.C."/>
            <person name="Woyke T."/>
        </authorList>
    </citation>
    <scope>NUCLEOTIDE SEQUENCE</scope>
    <source>
        <strain evidence="2">GVMAG-M-3300027708-5</strain>
    </source>
</reference>
<dbReference type="Pfam" id="PF09159">
    <property type="entry name" value="Ydc2-catalyt"/>
    <property type="match status" value="1"/>
</dbReference>
<dbReference type="InterPro" id="IPR015242">
    <property type="entry name" value="Ydc2_cat"/>
</dbReference>
<name>A0A6C0JGL8_9ZZZZ</name>
<organism evidence="2">
    <name type="scientific">viral metagenome</name>
    <dbReference type="NCBI Taxonomy" id="1070528"/>
    <lineage>
        <taxon>unclassified sequences</taxon>
        <taxon>metagenomes</taxon>
        <taxon>organismal metagenomes</taxon>
    </lineage>
</organism>
<feature type="domain" description="Mitochondrial resolvase Ydc2 catalytic" evidence="1">
    <location>
        <begin position="3"/>
        <end position="47"/>
    </location>
</feature>
<accession>A0A6C0JGL8</accession>
<protein>
    <recommendedName>
        <fullName evidence="1">Mitochondrial resolvase Ydc2 catalytic domain-containing protein</fullName>
    </recommendedName>
</protein>
<proteinExistence type="predicted"/>
<evidence type="ECO:0000259" key="1">
    <source>
        <dbReference type="Pfam" id="PF09159"/>
    </source>
</evidence>
<dbReference type="InterPro" id="IPR036397">
    <property type="entry name" value="RNaseH_sf"/>
</dbReference>
<evidence type="ECO:0000313" key="2">
    <source>
        <dbReference type="EMBL" id="QHU04782.1"/>
    </source>
</evidence>
<dbReference type="SUPFAM" id="SSF53098">
    <property type="entry name" value="Ribonuclease H-like"/>
    <property type="match status" value="2"/>
</dbReference>
<dbReference type="EMBL" id="MN740404">
    <property type="protein sequence ID" value="QHU04782.1"/>
    <property type="molecule type" value="Genomic_DNA"/>
</dbReference>
<dbReference type="InterPro" id="IPR012337">
    <property type="entry name" value="RNaseH-like_sf"/>
</dbReference>
<dbReference type="Gene3D" id="3.30.420.10">
    <property type="entry name" value="Ribonuclease H-like superfamily/Ribonuclease H"/>
    <property type="match status" value="1"/>
</dbReference>
<dbReference type="GO" id="GO:0003676">
    <property type="term" value="F:nucleic acid binding"/>
    <property type="evidence" value="ECO:0007669"/>
    <property type="project" value="InterPro"/>
</dbReference>